<gene>
    <name evidence="2" type="ORF">GCM10011332_04830</name>
</gene>
<evidence type="ECO:0008006" key="4">
    <source>
        <dbReference type="Google" id="ProtNLM"/>
    </source>
</evidence>
<dbReference type="InterPro" id="IPR051082">
    <property type="entry name" value="Pentapeptide-BTB/POZ_domain"/>
</dbReference>
<dbReference type="SUPFAM" id="SSF141571">
    <property type="entry name" value="Pentapeptide repeat-like"/>
    <property type="match status" value="1"/>
</dbReference>
<keyword evidence="1" id="KW-0732">Signal</keyword>
<dbReference type="Gene3D" id="2.160.20.80">
    <property type="entry name" value="E3 ubiquitin-protein ligase SopA"/>
    <property type="match status" value="1"/>
</dbReference>
<comment type="caution">
    <text evidence="2">The sequence shown here is derived from an EMBL/GenBank/DDBJ whole genome shotgun (WGS) entry which is preliminary data.</text>
</comment>
<reference evidence="2" key="1">
    <citation type="journal article" date="2014" name="Int. J. Syst. Evol. Microbiol.">
        <title>Complete genome sequence of Corynebacterium casei LMG S-19264T (=DSM 44701T), isolated from a smear-ripened cheese.</title>
        <authorList>
            <consortium name="US DOE Joint Genome Institute (JGI-PGF)"/>
            <person name="Walter F."/>
            <person name="Albersmeier A."/>
            <person name="Kalinowski J."/>
            <person name="Ruckert C."/>
        </authorList>
    </citation>
    <scope>NUCLEOTIDE SEQUENCE</scope>
    <source>
        <strain evidence="2">CGMCC 1.15254</strain>
    </source>
</reference>
<organism evidence="2 3">
    <name type="scientific">Terasakiella brassicae</name>
    <dbReference type="NCBI Taxonomy" id="1634917"/>
    <lineage>
        <taxon>Bacteria</taxon>
        <taxon>Pseudomonadati</taxon>
        <taxon>Pseudomonadota</taxon>
        <taxon>Alphaproteobacteria</taxon>
        <taxon>Rhodospirillales</taxon>
        <taxon>Terasakiellaceae</taxon>
        <taxon>Terasakiella</taxon>
    </lineage>
</organism>
<evidence type="ECO:0000313" key="2">
    <source>
        <dbReference type="EMBL" id="GGF54470.1"/>
    </source>
</evidence>
<dbReference type="Proteomes" id="UP000632498">
    <property type="component" value="Unassembled WGS sequence"/>
</dbReference>
<keyword evidence="3" id="KW-1185">Reference proteome</keyword>
<dbReference type="EMBL" id="BMHV01000003">
    <property type="protein sequence ID" value="GGF54470.1"/>
    <property type="molecule type" value="Genomic_DNA"/>
</dbReference>
<feature type="signal peptide" evidence="1">
    <location>
        <begin position="1"/>
        <end position="25"/>
    </location>
</feature>
<dbReference type="Pfam" id="PF00805">
    <property type="entry name" value="Pentapeptide"/>
    <property type="match status" value="2"/>
</dbReference>
<feature type="chain" id="PRO_5037090948" description="Pentapeptide repeat-containing protein" evidence="1">
    <location>
        <begin position="26"/>
        <end position="173"/>
    </location>
</feature>
<sequence>MMSNILKHAFLTAVFGLGLATSAQAWTDQIDPKNDINTRCKFEPEAQCTDAIRVGAQIEGVDMSYSSMPKMRLDGANMKRINLQGSNMEIINLKGADLTLANLSFSQLHAANLQNANLMLSNMTKALLVDADLRGANLQGANIQGAVFFQANLSNATWVDGRVCAEGSIGECK</sequence>
<dbReference type="PANTHER" id="PTHR14136">
    <property type="entry name" value="BTB_POZ DOMAIN-CONTAINING PROTEIN KCTD9"/>
    <property type="match status" value="1"/>
</dbReference>
<dbReference type="InterPro" id="IPR001646">
    <property type="entry name" value="5peptide_repeat"/>
</dbReference>
<dbReference type="PANTHER" id="PTHR14136:SF17">
    <property type="entry name" value="BTB_POZ DOMAIN-CONTAINING PROTEIN KCTD9"/>
    <property type="match status" value="1"/>
</dbReference>
<proteinExistence type="predicted"/>
<dbReference type="AlphaFoldDB" id="A0A917F909"/>
<reference evidence="2" key="2">
    <citation type="submission" date="2020-09" db="EMBL/GenBank/DDBJ databases">
        <authorList>
            <person name="Sun Q."/>
            <person name="Zhou Y."/>
        </authorList>
    </citation>
    <scope>NUCLEOTIDE SEQUENCE</scope>
    <source>
        <strain evidence="2">CGMCC 1.15254</strain>
    </source>
</reference>
<protein>
    <recommendedName>
        <fullName evidence="4">Pentapeptide repeat-containing protein</fullName>
    </recommendedName>
</protein>
<name>A0A917F909_9PROT</name>
<accession>A0A917F909</accession>
<evidence type="ECO:0000313" key="3">
    <source>
        <dbReference type="Proteomes" id="UP000632498"/>
    </source>
</evidence>
<evidence type="ECO:0000256" key="1">
    <source>
        <dbReference type="SAM" id="SignalP"/>
    </source>
</evidence>